<gene>
    <name evidence="2" type="ORF">ElyMa_002384700</name>
</gene>
<accession>A0AAV4GCV3</accession>
<protein>
    <submittedName>
        <fullName evidence="2">Uncharacterized protein</fullName>
    </submittedName>
</protein>
<dbReference type="EMBL" id="BMAT01004919">
    <property type="protein sequence ID" value="GFR83222.1"/>
    <property type="molecule type" value="Genomic_DNA"/>
</dbReference>
<dbReference type="Proteomes" id="UP000762676">
    <property type="component" value="Unassembled WGS sequence"/>
</dbReference>
<evidence type="ECO:0000313" key="3">
    <source>
        <dbReference type="Proteomes" id="UP000762676"/>
    </source>
</evidence>
<comment type="caution">
    <text evidence="2">The sequence shown here is derived from an EMBL/GenBank/DDBJ whole genome shotgun (WGS) entry which is preliminary data.</text>
</comment>
<keyword evidence="3" id="KW-1185">Reference proteome</keyword>
<reference evidence="2 3" key="1">
    <citation type="journal article" date="2021" name="Elife">
        <title>Chloroplast acquisition without the gene transfer in kleptoplastic sea slugs, Plakobranchus ocellatus.</title>
        <authorList>
            <person name="Maeda T."/>
            <person name="Takahashi S."/>
            <person name="Yoshida T."/>
            <person name="Shimamura S."/>
            <person name="Takaki Y."/>
            <person name="Nagai Y."/>
            <person name="Toyoda A."/>
            <person name="Suzuki Y."/>
            <person name="Arimoto A."/>
            <person name="Ishii H."/>
            <person name="Satoh N."/>
            <person name="Nishiyama T."/>
            <person name="Hasebe M."/>
            <person name="Maruyama T."/>
            <person name="Minagawa J."/>
            <person name="Obokata J."/>
            <person name="Shigenobu S."/>
        </authorList>
    </citation>
    <scope>NUCLEOTIDE SEQUENCE [LARGE SCALE GENOMIC DNA]</scope>
</reference>
<feature type="region of interest" description="Disordered" evidence="1">
    <location>
        <begin position="280"/>
        <end position="304"/>
    </location>
</feature>
<feature type="compositionally biased region" description="Basic and acidic residues" evidence="1">
    <location>
        <begin position="117"/>
        <end position="130"/>
    </location>
</feature>
<proteinExistence type="predicted"/>
<feature type="compositionally biased region" description="Low complexity" evidence="1">
    <location>
        <begin position="292"/>
        <end position="301"/>
    </location>
</feature>
<evidence type="ECO:0000313" key="2">
    <source>
        <dbReference type="EMBL" id="GFR83222.1"/>
    </source>
</evidence>
<sequence>MNEENDTGKHEFNFFLDKQIQEKLLEADELIAAKETALYNNQPTPSKAQVNSNSSNSAISFNSSNVLGTYKSSPPKPVKDLLRGNISGWCSGPGVVFRKTESDVLPRTRTQQGNRDAFSRDSRLRPQTHNPHDFVFRHYADPRKYIEQYRKEHACYDNTTTSATRSEFLDTRRFYAYNQYSPLAVGAQNNAQVLNSSLPPSYQEPAVSIPEQTFFNQKKQQQQQQAPTLQYTNRREQTKQTISANLRPSNLYKLSKSNTTGLDKAKTPDQLQEIAAVQDRISQHDRSGSGRGNASSGVNGVTLQRTSTTADIERLSARSQKTPTLGVALDSNGSGQFLGRKLGQVTSGQSRTLDALTSHAPIGGKQGSGSIDRLNFSVNRDLNPMVHSDYYSDRSGHQLCAL</sequence>
<name>A0AAV4GCV3_9GAST</name>
<organism evidence="2 3">
    <name type="scientific">Elysia marginata</name>
    <dbReference type="NCBI Taxonomy" id="1093978"/>
    <lineage>
        <taxon>Eukaryota</taxon>
        <taxon>Metazoa</taxon>
        <taxon>Spiralia</taxon>
        <taxon>Lophotrochozoa</taxon>
        <taxon>Mollusca</taxon>
        <taxon>Gastropoda</taxon>
        <taxon>Heterobranchia</taxon>
        <taxon>Euthyneura</taxon>
        <taxon>Panpulmonata</taxon>
        <taxon>Sacoglossa</taxon>
        <taxon>Placobranchoidea</taxon>
        <taxon>Plakobranchidae</taxon>
        <taxon>Elysia</taxon>
    </lineage>
</organism>
<evidence type="ECO:0000256" key="1">
    <source>
        <dbReference type="SAM" id="MobiDB-lite"/>
    </source>
</evidence>
<feature type="region of interest" description="Disordered" evidence="1">
    <location>
        <begin position="106"/>
        <end position="130"/>
    </location>
</feature>
<dbReference type="AlphaFoldDB" id="A0AAV4GCV3"/>